<dbReference type="OrthoDB" id="951410at2"/>
<name>A0A3D8YCK0_9BACT</name>
<gene>
    <name evidence="2" type="ORF">DSL64_11225</name>
</gene>
<dbReference type="Gene3D" id="2.40.128.110">
    <property type="entry name" value="Lipid/polyisoprenoid-binding, YceI-like"/>
    <property type="match status" value="1"/>
</dbReference>
<proteinExistence type="predicted"/>
<comment type="caution">
    <text evidence="2">The sequence shown here is derived from an EMBL/GenBank/DDBJ whole genome shotgun (WGS) entry which is preliminary data.</text>
</comment>
<keyword evidence="3" id="KW-1185">Reference proteome</keyword>
<reference evidence="2 3" key="1">
    <citation type="submission" date="2018-07" db="EMBL/GenBank/DDBJ databases">
        <title>Dyadobacter roseus sp. nov., isolated from rose rhizosphere soil.</title>
        <authorList>
            <person name="Chen L."/>
        </authorList>
    </citation>
    <scope>NUCLEOTIDE SEQUENCE [LARGE SCALE GENOMIC DNA]</scope>
    <source>
        <strain evidence="2 3">RS19</strain>
    </source>
</reference>
<dbReference type="AlphaFoldDB" id="A0A3D8YCK0"/>
<dbReference type="SMART" id="SM00867">
    <property type="entry name" value="YceI"/>
    <property type="match status" value="1"/>
</dbReference>
<dbReference type="EMBL" id="QNUL01000007">
    <property type="protein sequence ID" value="REA61536.1"/>
    <property type="molecule type" value="Genomic_DNA"/>
</dbReference>
<dbReference type="Pfam" id="PF04264">
    <property type="entry name" value="YceI"/>
    <property type="match status" value="1"/>
</dbReference>
<protein>
    <submittedName>
        <fullName evidence="2">YceI family protein</fullName>
    </submittedName>
</protein>
<organism evidence="2 3">
    <name type="scientific">Dyadobacter luteus</name>
    <dbReference type="NCBI Taxonomy" id="2259619"/>
    <lineage>
        <taxon>Bacteria</taxon>
        <taxon>Pseudomonadati</taxon>
        <taxon>Bacteroidota</taxon>
        <taxon>Cytophagia</taxon>
        <taxon>Cytophagales</taxon>
        <taxon>Spirosomataceae</taxon>
        <taxon>Dyadobacter</taxon>
    </lineage>
</organism>
<dbReference type="SUPFAM" id="SSF101874">
    <property type="entry name" value="YceI-like"/>
    <property type="match status" value="1"/>
</dbReference>
<feature type="domain" description="Lipid/polyisoprenoid-binding YceI-like" evidence="1">
    <location>
        <begin position="31"/>
        <end position="201"/>
    </location>
</feature>
<evidence type="ECO:0000259" key="1">
    <source>
        <dbReference type="SMART" id="SM00867"/>
    </source>
</evidence>
<dbReference type="InterPro" id="IPR007372">
    <property type="entry name" value="Lipid/polyisoprenoid-bd_YceI"/>
</dbReference>
<accession>A0A3D8YCK0</accession>
<dbReference type="InterPro" id="IPR036761">
    <property type="entry name" value="TTHA0802/YceI-like_sf"/>
</dbReference>
<dbReference type="PANTHER" id="PTHR34406">
    <property type="entry name" value="PROTEIN YCEI"/>
    <property type="match status" value="1"/>
</dbReference>
<dbReference type="PANTHER" id="PTHR34406:SF1">
    <property type="entry name" value="PROTEIN YCEI"/>
    <property type="match status" value="1"/>
</dbReference>
<evidence type="ECO:0000313" key="2">
    <source>
        <dbReference type="EMBL" id="REA61536.1"/>
    </source>
</evidence>
<sequence length="212" mass="22699">MKKILIPILSLTAFGLVSFTNPSDKTAKEASYAVDAKQSKLVWHAKKVTGEHSGTAPIKQGSLILNDGKLKGGNFEISLKDLTVTDITDPEYNAKLVGHLKNDDFFAVDKHPVAKLQIVSATPSGANKYDVKGKLTIKGVTNDITFPAEVTSNGKAVTGKAKIAIDRTKYDIKYNSKSVFSSIGDKAIDDVFNLDISLVAAETATTAKAKTK</sequence>
<dbReference type="Proteomes" id="UP000256373">
    <property type="component" value="Unassembled WGS sequence"/>
</dbReference>
<evidence type="ECO:0000313" key="3">
    <source>
        <dbReference type="Proteomes" id="UP000256373"/>
    </source>
</evidence>
<dbReference type="RefSeq" id="WP_115830969.1">
    <property type="nucleotide sequence ID" value="NZ_QNUL01000007.1"/>
</dbReference>